<evidence type="ECO:0000256" key="6">
    <source>
        <dbReference type="ARBA" id="ARBA00023141"/>
    </source>
</evidence>
<dbReference type="SUPFAM" id="SSF47648">
    <property type="entry name" value="Nucleoside phosphorylase/phosphoribosyltransferase N-terminal domain"/>
    <property type="match status" value="1"/>
</dbReference>
<feature type="binding site" evidence="9">
    <location>
        <position position="89"/>
    </location>
    <ligand>
        <name>5-phospho-alpha-D-ribose 1-diphosphate</name>
        <dbReference type="ChEBI" id="CHEBI:58017"/>
    </ligand>
</feature>
<dbReference type="EMBL" id="SRXV01000001">
    <property type="protein sequence ID" value="TGY94462.1"/>
    <property type="molecule type" value="Genomic_DNA"/>
</dbReference>
<feature type="binding site" evidence="9">
    <location>
        <begin position="109"/>
        <end position="117"/>
    </location>
    <ligand>
        <name>5-phospho-alpha-D-ribose 1-diphosphate</name>
        <dbReference type="ChEBI" id="CHEBI:58017"/>
    </ligand>
</feature>
<keyword evidence="13" id="KW-1185">Reference proteome</keyword>
<comment type="caution">
    <text evidence="12">The sequence shown here is derived from an EMBL/GenBank/DDBJ whole genome shotgun (WGS) entry which is preliminary data.</text>
</comment>
<dbReference type="GO" id="GO:0004048">
    <property type="term" value="F:anthranilate phosphoribosyltransferase activity"/>
    <property type="evidence" value="ECO:0007669"/>
    <property type="project" value="UniProtKB-UniRule"/>
</dbReference>
<dbReference type="Gene3D" id="1.20.970.10">
    <property type="entry name" value="Transferase, Pyrimidine Nucleoside Phosphorylase, Chain C"/>
    <property type="match status" value="1"/>
</dbReference>
<feature type="binding site" evidence="9">
    <location>
        <begin position="84"/>
        <end position="85"/>
    </location>
    <ligand>
        <name>5-phospho-alpha-D-ribose 1-diphosphate</name>
        <dbReference type="ChEBI" id="CHEBI:58017"/>
    </ligand>
</feature>
<dbReference type="GO" id="GO:0000162">
    <property type="term" value="P:L-tryptophan biosynthetic process"/>
    <property type="evidence" value="ECO:0007669"/>
    <property type="project" value="UniProtKB-UniRule"/>
</dbReference>
<evidence type="ECO:0000256" key="2">
    <source>
        <dbReference type="ARBA" id="ARBA00022605"/>
    </source>
</evidence>
<dbReference type="AlphaFoldDB" id="A0A4S2HFM0"/>
<keyword evidence="3 9" id="KW-0328">Glycosyltransferase</keyword>
<dbReference type="PANTHER" id="PTHR43285">
    <property type="entry name" value="ANTHRANILATE PHOSPHORIBOSYLTRANSFERASE"/>
    <property type="match status" value="1"/>
</dbReference>
<dbReference type="Proteomes" id="UP000305451">
    <property type="component" value="Unassembled WGS sequence"/>
</dbReference>
<accession>A0A4S2HFM0</accession>
<evidence type="ECO:0000256" key="4">
    <source>
        <dbReference type="ARBA" id="ARBA00022679"/>
    </source>
</evidence>
<dbReference type="RefSeq" id="WP_135943659.1">
    <property type="nucleotide sequence ID" value="NZ_BMEI01000001.1"/>
</dbReference>
<evidence type="ECO:0000256" key="3">
    <source>
        <dbReference type="ARBA" id="ARBA00022676"/>
    </source>
</evidence>
<feature type="binding site" evidence="9">
    <location>
        <position position="227"/>
    </location>
    <ligand>
        <name>Mg(2+)</name>
        <dbReference type="ChEBI" id="CHEBI:18420"/>
        <label>2</label>
    </ligand>
</feature>
<dbReference type="HAMAP" id="MF_00211">
    <property type="entry name" value="TrpD"/>
    <property type="match status" value="1"/>
</dbReference>
<keyword evidence="6 9" id="KW-0057">Aromatic amino acid biosynthesis</keyword>
<feature type="binding site" evidence="9">
    <location>
        <position position="121"/>
    </location>
    <ligand>
        <name>5-phospho-alpha-D-ribose 1-diphosphate</name>
        <dbReference type="ChEBI" id="CHEBI:58017"/>
    </ligand>
</feature>
<comment type="similarity">
    <text evidence="8">In the C-terminal section; belongs to the anthranilate phosphoribosyltransferase family.</text>
</comment>
<evidence type="ECO:0000256" key="8">
    <source>
        <dbReference type="ARBA" id="ARBA00061188"/>
    </source>
</evidence>
<dbReference type="InterPro" id="IPR017459">
    <property type="entry name" value="Glycosyl_Trfase_fam3_N_dom"/>
</dbReference>
<sequence>MSRLSPAIQALAAGRAPDRSALEAAFNALMDGEADPVEIGGLLIGLAAVGETPEALIVGAEAMRSRMTPVHAPEGAIDTCGTGGDARGTWNISTAAALVAAGAGATVAKHGNKAASSKSGSAEVLEAIGVNIFASVPSVEKALREARVGFLFAQAHHGAVRHVGPARKTLAVRTIFNLLGPLSNPAGARRQLLGVFDERWLEPMAEALRGLGAERAWIVHGSDGLDELTTTGESLVAELTPKGQIRRFTVTPEDAGLRRASLDELKGGDPQHNAQALRRLLDGETGAYRDIVLLNAAAALILAGKAESLAEGAALAARSIDEGQARSALQTLSDVTHEEYR</sequence>
<dbReference type="GO" id="GO:0000287">
    <property type="term" value="F:magnesium ion binding"/>
    <property type="evidence" value="ECO:0007669"/>
    <property type="project" value="UniProtKB-UniRule"/>
</dbReference>
<dbReference type="InterPro" id="IPR036320">
    <property type="entry name" value="Glycosyl_Trfase_fam3_N_dom_sf"/>
</dbReference>
<name>A0A4S2HFM0_9PROT</name>
<proteinExistence type="inferred from homology"/>
<evidence type="ECO:0000256" key="7">
    <source>
        <dbReference type="ARBA" id="ARBA00052328"/>
    </source>
</evidence>
<reference evidence="12 13" key="1">
    <citation type="journal article" date="2013" name="Int. J. Syst. Evol. Microbiol.">
        <title>Marinicauda pacifica gen. nov., sp. nov., a prosthecate alphaproteobacterium of the family Hyphomonadaceae isolated from deep seawater.</title>
        <authorList>
            <person name="Zhang X.Y."/>
            <person name="Li G.W."/>
            <person name="Wang C.S."/>
            <person name="Zhang Y.J."/>
            <person name="Xu X.W."/>
            <person name="Li H."/>
            <person name="Liu A."/>
            <person name="Liu C."/>
            <person name="Xie B.B."/>
            <person name="Qin Q.L."/>
            <person name="Xu Z."/>
            <person name="Chen X.L."/>
            <person name="Zhou B.C."/>
            <person name="Zhang Y.Z."/>
        </authorList>
    </citation>
    <scope>NUCLEOTIDE SEQUENCE [LARGE SCALE GENOMIC DNA]</scope>
    <source>
        <strain evidence="12 13">P-1 km-3</strain>
    </source>
</reference>
<feature type="binding site" evidence="9">
    <location>
        <position position="93"/>
    </location>
    <ligand>
        <name>Mg(2+)</name>
        <dbReference type="ChEBI" id="CHEBI:18420"/>
        <label>1</label>
    </ligand>
</feature>
<dbReference type="InterPro" id="IPR000312">
    <property type="entry name" value="Glycosyl_Trfase_fam3"/>
</dbReference>
<feature type="binding site" evidence="9">
    <location>
        <position position="227"/>
    </location>
    <ligand>
        <name>Mg(2+)</name>
        <dbReference type="ChEBI" id="CHEBI:18420"/>
        <label>1</label>
    </ligand>
</feature>
<feature type="binding site" evidence="9">
    <location>
        <position position="81"/>
    </location>
    <ligand>
        <name>anthranilate</name>
        <dbReference type="ChEBI" id="CHEBI:16567"/>
        <label>1</label>
    </ligand>
</feature>
<comment type="pathway">
    <text evidence="1 9">Amino-acid biosynthesis; L-tryptophan biosynthesis; L-tryptophan from chorismate: step 2/5.</text>
</comment>
<dbReference type="NCBIfam" id="TIGR01245">
    <property type="entry name" value="trpD"/>
    <property type="match status" value="1"/>
</dbReference>
<dbReference type="Pfam" id="PF00591">
    <property type="entry name" value="Glycos_transf_3"/>
    <property type="match status" value="1"/>
</dbReference>
<dbReference type="FunFam" id="3.40.1030.10:FF:000002">
    <property type="entry name" value="Anthranilate phosphoribosyltransferase"/>
    <property type="match status" value="1"/>
</dbReference>
<dbReference type="SUPFAM" id="SSF52418">
    <property type="entry name" value="Nucleoside phosphorylase/phosphoribosyltransferase catalytic domain"/>
    <property type="match status" value="1"/>
</dbReference>
<feature type="binding site" evidence="9">
    <location>
        <position position="112"/>
    </location>
    <ligand>
        <name>anthranilate</name>
        <dbReference type="ChEBI" id="CHEBI:16567"/>
        <label>1</label>
    </ligand>
</feature>
<evidence type="ECO:0000313" key="12">
    <source>
        <dbReference type="EMBL" id="TGY94462.1"/>
    </source>
</evidence>
<evidence type="ECO:0000259" key="11">
    <source>
        <dbReference type="Pfam" id="PF02885"/>
    </source>
</evidence>
<dbReference type="Gene3D" id="3.40.1030.10">
    <property type="entry name" value="Nucleoside phosphorylase/phosphoribosyltransferase catalytic domain"/>
    <property type="match status" value="1"/>
</dbReference>
<organism evidence="12 13">
    <name type="scientific">Marinicauda pacifica</name>
    <dbReference type="NCBI Taxonomy" id="1133559"/>
    <lineage>
        <taxon>Bacteria</taxon>
        <taxon>Pseudomonadati</taxon>
        <taxon>Pseudomonadota</taxon>
        <taxon>Alphaproteobacteria</taxon>
        <taxon>Maricaulales</taxon>
        <taxon>Maricaulaceae</taxon>
        <taxon>Marinicauda</taxon>
    </lineage>
</organism>
<dbReference type="Pfam" id="PF02885">
    <property type="entry name" value="Glycos_trans_3N"/>
    <property type="match status" value="1"/>
</dbReference>
<dbReference type="InterPro" id="IPR005940">
    <property type="entry name" value="Anthranilate_Pribosyl_Tfrase"/>
</dbReference>
<feature type="binding site" evidence="9">
    <location>
        <position position="167"/>
    </location>
    <ligand>
        <name>anthranilate</name>
        <dbReference type="ChEBI" id="CHEBI:16567"/>
        <label>2</label>
    </ligand>
</feature>
<dbReference type="InterPro" id="IPR035902">
    <property type="entry name" value="Nuc_phospho_transferase"/>
</dbReference>
<comment type="catalytic activity">
    <reaction evidence="7 9">
        <text>N-(5-phospho-beta-D-ribosyl)anthranilate + diphosphate = 5-phospho-alpha-D-ribose 1-diphosphate + anthranilate</text>
        <dbReference type="Rhea" id="RHEA:11768"/>
        <dbReference type="ChEBI" id="CHEBI:16567"/>
        <dbReference type="ChEBI" id="CHEBI:18277"/>
        <dbReference type="ChEBI" id="CHEBI:33019"/>
        <dbReference type="ChEBI" id="CHEBI:58017"/>
        <dbReference type="EC" id="2.4.2.18"/>
    </reaction>
</comment>
<evidence type="ECO:0000256" key="5">
    <source>
        <dbReference type="ARBA" id="ARBA00022822"/>
    </source>
</evidence>
<feature type="binding site" evidence="9">
    <location>
        <begin position="91"/>
        <end position="94"/>
    </location>
    <ligand>
        <name>5-phospho-alpha-D-ribose 1-diphosphate</name>
        <dbReference type="ChEBI" id="CHEBI:58017"/>
    </ligand>
</feature>
<dbReference type="EC" id="2.4.2.18" evidence="9"/>
<dbReference type="PANTHER" id="PTHR43285:SF2">
    <property type="entry name" value="ANTHRANILATE PHOSPHORIBOSYLTRANSFERASE"/>
    <property type="match status" value="1"/>
</dbReference>
<comment type="caution">
    <text evidence="9">Lacks conserved residue(s) required for the propagation of feature annotation.</text>
</comment>
<evidence type="ECO:0000259" key="10">
    <source>
        <dbReference type="Pfam" id="PF00591"/>
    </source>
</evidence>
<comment type="cofactor">
    <cofactor evidence="9">
        <name>Mg(2+)</name>
        <dbReference type="ChEBI" id="CHEBI:18420"/>
    </cofactor>
    <text evidence="9">Binds 2 magnesium ions per monomer.</text>
</comment>
<dbReference type="OrthoDB" id="9806430at2"/>
<gene>
    <name evidence="9 12" type="primary">trpD</name>
    <name evidence="12" type="ORF">E5162_04085</name>
</gene>
<feature type="binding site" evidence="9">
    <location>
        <position position="226"/>
    </location>
    <ligand>
        <name>Mg(2+)</name>
        <dbReference type="ChEBI" id="CHEBI:18420"/>
        <label>2</label>
    </ligand>
</feature>
<keyword evidence="9" id="KW-0460">Magnesium</keyword>
<dbReference type="UniPathway" id="UPA00035">
    <property type="reaction ID" value="UER00041"/>
</dbReference>
<evidence type="ECO:0000256" key="1">
    <source>
        <dbReference type="ARBA" id="ARBA00004907"/>
    </source>
</evidence>
<comment type="function">
    <text evidence="9">Catalyzes the transfer of the phosphoribosyl group of 5-phosphorylribose-1-pyrophosphate (PRPP) to anthranilate to yield N-(5'-phosphoribosyl)-anthranilate (PRA).</text>
</comment>
<protein>
    <recommendedName>
        <fullName evidence="9">Anthranilate phosphoribosyltransferase</fullName>
        <ecNumber evidence="9">2.4.2.18</ecNumber>
    </recommendedName>
</protein>
<keyword evidence="9" id="KW-0479">Metal-binding</keyword>
<keyword evidence="2 9" id="KW-0028">Amino-acid biosynthesis</keyword>
<evidence type="ECO:0000256" key="9">
    <source>
        <dbReference type="HAMAP-Rule" id="MF_00211"/>
    </source>
</evidence>
<comment type="subunit">
    <text evidence="9">Homodimer.</text>
</comment>
<keyword evidence="4 9" id="KW-0808">Transferase</keyword>
<feature type="domain" description="Glycosyl transferase family 3 N-terminal" evidence="11">
    <location>
        <begin position="6"/>
        <end position="66"/>
    </location>
</feature>
<comment type="similarity">
    <text evidence="9">Belongs to the anthranilate phosphoribosyltransferase family.</text>
</comment>
<keyword evidence="5 9" id="KW-0822">Tryptophan biosynthesis</keyword>
<feature type="domain" description="Glycosyl transferase family 3" evidence="10">
    <location>
        <begin position="76"/>
        <end position="325"/>
    </location>
</feature>
<dbReference type="GO" id="GO:0005829">
    <property type="term" value="C:cytosol"/>
    <property type="evidence" value="ECO:0007669"/>
    <property type="project" value="TreeGrafter"/>
</dbReference>
<evidence type="ECO:0000313" key="13">
    <source>
        <dbReference type="Proteomes" id="UP000305451"/>
    </source>
</evidence>
<feature type="binding site" evidence="9">
    <location>
        <position position="81"/>
    </location>
    <ligand>
        <name>5-phospho-alpha-D-ribose 1-diphosphate</name>
        <dbReference type="ChEBI" id="CHEBI:58017"/>
    </ligand>
</feature>